<evidence type="ECO:0000256" key="6">
    <source>
        <dbReference type="PIRNR" id="PIRNR022950"/>
    </source>
</evidence>
<dbReference type="PANTHER" id="PTHR14189:SF0">
    <property type="entry name" value="PROTEIN PHOSPHATASE METHYLESTERASE 1"/>
    <property type="match status" value="1"/>
</dbReference>
<dbReference type="RefSeq" id="XP_025362542.1">
    <property type="nucleotide sequence ID" value="XM_025507732.1"/>
</dbReference>
<evidence type="ECO:0000256" key="5">
    <source>
        <dbReference type="ARBA" id="ARBA00049203"/>
    </source>
</evidence>
<keyword evidence="3 6" id="KW-0719">Serine esterase</keyword>
<organism evidence="10 11">
    <name type="scientific">Jaminaea rosea</name>
    <dbReference type="NCBI Taxonomy" id="1569628"/>
    <lineage>
        <taxon>Eukaryota</taxon>
        <taxon>Fungi</taxon>
        <taxon>Dikarya</taxon>
        <taxon>Basidiomycota</taxon>
        <taxon>Ustilaginomycotina</taxon>
        <taxon>Exobasidiomycetes</taxon>
        <taxon>Microstromatales</taxon>
        <taxon>Microstromatales incertae sedis</taxon>
        <taxon>Jaminaea</taxon>
    </lineage>
</organism>
<keyword evidence="4 6" id="KW-0378">Hydrolase</keyword>
<evidence type="ECO:0000256" key="2">
    <source>
        <dbReference type="ARBA" id="ARBA00020672"/>
    </source>
</evidence>
<dbReference type="OrthoDB" id="194865at2759"/>
<evidence type="ECO:0000256" key="7">
    <source>
        <dbReference type="PIRSR" id="PIRSR022950-1"/>
    </source>
</evidence>
<evidence type="ECO:0000313" key="11">
    <source>
        <dbReference type="Proteomes" id="UP000245884"/>
    </source>
</evidence>
<gene>
    <name evidence="10" type="ORF">BDZ90DRAFT_251464</name>
</gene>
<protein>
    <recommendedName>
        <fullName evidence="2 6">Protein phosphatase methylesterase 1</fullName>
        <shortName evidence="6">PME-1</shortName>
        <ecNumber evidence="6">3.1.1.-</ecNumber>
    </recommendedName>
</protein>
<dbReference type="EC" id="3.1.1.-" evidence="6"/>
<dbReference type="Pfam" id="PF12697">
    <property type="entry name" value="Abhydrolase_6"/>
    <property type="match status" value="1"/>
</dbReference>
<dbReference type="PANTHER" id="PTHR14189">
    <property type="entry name" value="PROTEIN PHOSPHATASE METHYLESTERASE-1 RELATED"/>
    <property type="match status" value="1"/>
</dbReference>
<keyword evidence="11" id="KW-1185">Reference proteome</keyword>
<feature type="active site" evidence="7">
    <location>
        <position position="202"/>
    </location>
</feature>
<dbReference type="PIRSF" id="PIRSF022950">
    <property type="entry name" value="PPase_methylesterase_euk"/>
    <property type="match status" value="1"/>
</dbReference>
<comment type="catalytic activity">
    <reaction evidence="5">
        <text>[phosphatase 2A protein]-C-terminal L-leucine methyl ester + H2O = [phosphatase 2A protein]-C-terminal L-leucine + methanol + H(+)</text>
        <dbReference type="Rhea" id="RHEA:48548"/>
        <dbReference type="Rhea" id="RHEA-COMP:12134"/>
        <dbReference type="Rhea" id="RHEA-COMP:12135"/>
        <dbReference type="ChEBI" id="CHEBI:15377"/>
        <dbReference type="ChEBI" id="CHEBI:15378"/>
        <dbReference type="ChEBI" id="CHEBI:17790"/>
        <dbReference type="ChEBI" id="CHEBI:90516"/>
        <dbReference type="ChEBI" id="CHEBI:90517"/>
        <dbReference type="EC" id="3.1.1.89"/>
    </reaction>
</comment>
<dbReference type="InterPro" id="IPR016812">
    <property type="entry name" value="PPase_methylesterase_euk"/>
</dbReference>
<feature type="region of interest" description="Disordered" evidence="8">
    <location>
        <begin position="56"/>
        <end position="92"/>
    </location>
</feature>
<dbReference type="InterPro" id="IPR029058">
    <property type="entry name" value="AB_hydrolase_fold"/>
</dbReference>
<evidence type="ECO:0000259" key="9">
    <source>
        <dbReference type="Pfam" id="PF12697"/>
    </source>
</evidence>
<feature type="domain" description="AB hydrolase-1" evidence="9">
    <location>
        <begin position="94"/>
        <end position="344"/>
    </location>
</feature>
<evidence type="ECO:0000256" key="4">
    <source>
        <dbReference type="ARBA" id="ARBA00022801"/>
    </source>
</evidence>
<dbReference type="SUPFAM" id="SSF53474">
    <property type="entry name" value="alpha/beta-Hydrolases"/>
    <property type="match status" value="1"/>
</dbReference>
<comment type="similarity">
    <text evidence="1 6">Belongs to the AB hydrolase superfamily.</text>
</comment>
<dbReference type="Proteomes" id="UP000245884">
    <property type="component" value="Unassembled WGS sequence"/>
</dbReference>
<feature type="compositionally biased region" description="Low complexity" evidence="8">
    <location>
        <begin position="69"/>
        <end position="79"/>
    </location>
</feature>
<dbReference type="GeneID" id="37029555"/>
<dbReference type="EMBL" id="KZ819666">
    <property type="protein sequence ID" value="PWN27930.1"/>
    <property type="molecule type" value="Genomic_DNA"/>
</dbReference>
<dbReference type="STRING" id="1569628.A0A316URI7"/>
<accession>A0A316URI7</accession>
<feature type="active site" evidence="7">
    <location>
        <position position="332"/>
    </location>
</feature>
<evidence type="ECO:0000313" key="10">
    <source>
        <dbReference type="EMBL" id="PWN27930.1"/>
    </source>
</evidence>
<proteinExistence type="inferred from homology"/>
<dbReference type="AlphaFoldDB" id="A0A316URI7"/>
<sequence length="371" mass="40360">MPPPPPLSKRRQPSQDSATTPSSSSRDAFSPLSSDDCFAEALEVDVPERGVFRVYYTPPRPKQAKRQQRQQQQQQAATAKGEEAGKPSSPGTLIFLHHGAGFSGLSFALTARAITHSTNGEVGVLALDCRGHGRTECPAPEEMSLETLTGDSFALLQTLFPDPARTPTLLLVGHSMGGGVVVSLCPAVQNWSARVAGVAVLDVVEGTAVEALSSMEGIVAMQPKGFDSMEEAIRWHVERGSAAAIRNKESARRSVPGVLKSASREPRLIFRHNLSLTTPHWRSWFVGLSQRFLGVRTARLLMLAGTDRLDKDLMVGQMQGKYQLQVLPEAGHCLMEDEPEKVAKLLVDFWRRNEAVNLPVGKGVQLRKVGQ</sequence>
<feature type="active site" evidence="7">
    <location>
        <position position="175"/>
    </location>
</feature>
<feature type="compositionally biased region" description="Low complexity" evidence="8">
    <location>
        <begin position="14"/>
        <end position="28"/>
    </location>
</feature>
<reference evidence="10 11" key="1">
    <citation type="journal article" date="2018" name="Mol. Biol. Evol.">
        <title>Broad Genomic Sampling Reveals a Smut Pathogenic Ancestry of the Fungal Clade Ustilaginomycotina.</title>
        <authorList>
            <person name="Kijpornyongpan T."/>
            <person name="Mondo S.J."/>
            <person name="Barry K."/>
            <person name="Sandor L."/>
            <person name="Lee J."/>
            <person name="Lipzen A."/>
            <person name="Pangilinan J."/>
            <person name="LaButti K."/>
            <person name="Hainaut M."/>
            <person name="Henrissat B."/>
            <person name="Grigoriev I.V."/>
            <person name="Spatafora J.W."/>
            <person name="Aime M.C."/>
        </authorList>
    </citation>
    <scope>NUCLEOTIDE SEQUENCE [LARGE SCALE GENOMIC DNA]</scope>
    <source>
        <strain evidence="10 11">MCA 5214</strain>
    </source>
</reference>
<name>A0A316URI7_9BASI</name>
<evidence type="ECO:0000256" key="8">
    <source>
        <dbReference type="SAM" id="MobiDB-lite"/>
    </source>
</evidence>
<comment type="function">
    <text evidence="6">Demethylates proteins that have been reversibly carboxymethylated.</text>
</comment>
<dbReference type="InterPro" id="IPR000073">
    <property type="entry name" value="AB_hydrolase_1"/>
</dbReference>
<dbReference type="Gene3D" id="3.40.50.1820">
    <property type="entry name" value="alpha/beta hydrolase"/>
    <property type="match status" value="1"/>
</dbReference>
<feature type="region of interest" description="Disordered" evidence="8">
    <location>
        <begin position="1"/>
        <end position="32"/>
    </location>
</feature>
<evidence type="ECO:0000256" key="1">
    <source>
        <dbReference type="ARBA" id="ARBA00008645"/>
    </source>
</evidence>
<dbReference type="GO" id="GO:0051723">
    <property type="term" value="F:protein methylesterase activity"/>
    <property type="evidence" value="ECO:0007669"/>
    <property type="project" value="UniProtKB-EC"/>
</dbReference>
<evidence type="ECO:0000256" key="3">
    <source>
        <dbReference type="ARBA" id="ARBA00022487"/>
    </source>
</evidence>